<dbReference type="KEGG" id="vcn:VOLCADRAFT_99149"/>
<protein>
    <recommendedName>
        <fullName evidence="2">DUF7963 domain-containing protein</fullName>
    </recommendedName>
</protein>
<keyword evidence="4" id="KW-1185">Reference proteome</keyword>
<dbReference type="Proteomes" id="UP000001058">
    <property type="component" value="Unassembled WGS sequence"/>
</dbReference>
<feature type="region of interest" description="Disordered" evidence="1">
    <location>
        <begin position="77"/>
        <end position="97"/>
    </location>
</feature>
<sequence length="141" mass="15516">MADADAGPSKPPVSKTPKATYTYGNKELDAPAYAEALKSAKARGSASWWSFFTVILTERVMKLKCTICGEVLGAKNPSATAPNHLKKHNKAADKARNRLGKERAEKLIYIRQNRKALQMERGGKDEEVLMQLLEGLDVQGE</sequence>
<feature type="region of interest" description="Disordered" evidence="1">
    <location>
        <begin position="1"/>
        <end position="21"/>
    </location>
</feature>
<evidence type="ECO:0000313" key="3">
    <source>
        <dbReference type="EMBL" id="EFJ41005.1"/>
    </source>
</evidence>
<dbReference type="Pfam" id="PF25908">
    <property type="entry name" value="DUF7963"/>
    <property type="match status" value="1"/>
</dbReference>
<dbReference type="GeneID" id="9623050"/>
<dbReference type="InParanoid" id="D8UH41"/>
<evidence type="ECO:0000259" key="2">
    <source>
        <dbReference type="Pfam" id="PF25908"/>
    </source>
</evidence>
<evidence type="ECO:0000313" key="4">
    <source>
        <dbReference type="Proteomes" id="UP000001058"/>
    </source>
</evidence>
<feature type="domain" description="DUF7963" evidence="2">
    <location>
        <begin position="43"/>
        <end position="88"/>
    </location>
</feature>
<proteinExistence type="predicted"/>
<organism evidence="4">
    <name type="scientific">Volvox carteri f. nagariensis</name>
    <dbReference type="NCBI Taxonomy" id="3068"/>
    <lineage>
        <taxon>Eukaryota</taxon>
        <taxon>Viridiplantae</taxon>
        <taxon>Chlorophyta</taxon>
        <taxon>core chlorophytes</taxon>
        <taxon>Chlorophyceae</taxon>
        <taxon>CS clade</taxon>
        <taxon>Chlamydomonadales</taxon>
        <taxon>Volvocaceae</taxon>
        <taxon>Volvox</taxon>
    </lineage>
</organism>
<dbReference type="RefSeq" id="XP_002957979.1">
    <property type="nucleotide sequence ID" value="XM_002957933.1"/>
</dbReference>
<dbReference type="OrthoDB" id="1873691at2759"/>
<dbReference type="EMBL" id="GL378403">
    <property type="protein sequence ID" value="EFJ41005.1"/>
    <property type="molecule type" value="Genomic_DNA"/>
</dbReference>
<reference evidence="3 4" key="1">
    <citation type="journal article" date="2010" name="Science">
        <title>Genomic analysis of organismal complexity in the multicellular green alga Volvox carteri.</title>
        <authorList>
            <person name="Prochnik S.E."/>
            <person name="Umen J."/>
            <person name="Nedelcu A.M."/>
            <person name="Hallmann A."/>
            <person name="Miller S.M."/>
            <person name="Nishii I."/>
            <person name="Ferris P."/>
            <person name="Kuo A."/>
            <person name="Mitros T."/>
            <person name="Fritz-Laylin L.K."/>
            <person name="Hellsten U."/>
            <person name="Chapman J."/>
            <person name="Simakov O."/>
            <person name="Rensing S.A."/>
            <person name="Terry A."/>
            <person name="Pangilinan J."/>
            <person name="Kapitonov V."/>
            <person name="Jurka J."/>
            <person name="Salamov A."/>
            <person name="Shapiro H."/>
            <person name="Schmutz J."/>
            <person name="Grimwood J."/>
            <person name="Lindquist E."/>
            <person name="Lucas S."/>
            <person name="Grigoriev I.V."/>
            <person name="Schmitt R."/>
            <person name="Kirk D."/>
            <person name="Rokhsar D.S."/>
        </authorList>
    </citation>
    <scope>NUCLEOTIDE SEQUENCE [LARGE SCALE GENOMIC DNA]</scope>
    <source>
        <strain evidence="4">f. Nagariensis / Eve</strain>
    </source>
</reference>
<evidence type="ECO:0000256" key="1">
    <source>
        <dbReference type="SAM" id="MobiDB-lite"/>
    </source>
</evidence>
<accession>D8UH41</accession>
<gene>
    <name evidence="3" type="ORF">VOLCADRAFT_99149</name>
</gene>
<name>D8UH41_VOLCA</name>
<dbReference type="AlphaFoldDB" id="D8UH41"/>
<dbReference type="InterPro" id="IPR058269">
    <property type="entry name" value="DUF7963"/>
</dbReference>